<organism evidence="1 2">
    <name type="scientific">Flavonifractor plautii</name>
    <name type="common">Fusobacterium plautii</name>
    <dbReference type="NCBI Taxonomy" id="292800"/>
    <lineage>
        <taxon>Bacteria</taxon>
        <taxon>Bacillati</taxon>
        <taxon>Bacillota</taxon>
        <taxon>Clostridia</taxon>
        <taxon>Eubacteriales</taxon>
        <taxon>Oscillospiraceae</taxon>
        <taxon>Flavonifractor</taxon>
    </lineage>
</organism>
<dbReference type="EMBL" id="CYZT01000096">
    <property type="protein sequence ID" value="CUO46120.1"/>
    <property type="molecule type" value="Genomic_DNA"/>
</dbReference>
<sequence length="240" mass="26134">MCGHGPHARLPVVVPFPADLPRIRFHALSVGVQQREPSAVTAVLVLEQLFPGLEPGHRLLCPDVQRDQSVAGFGGGVSKGQFVHSAKNLVTSTWFIAGVDPLIGHQSDGLHVRPPAIKSDKVRDRQPPACPSITLGIDIEIMPCIIAEQEICQGRESDLSEHQPAAGGGYHYFVRPYPVVQHRKCLTGFYYQALPVRGGLIHQQIQAPITGQAVKQLIGVDLELHHIGQRAGHRAPLHHL</sequence>
<gene>
    <name evidence="1" type="ORF">ERS852411_01579</name>
</gene>
<dbReference type="AlphaFoldDB" id="A0A174FCQ0"/>
<proteinExistence type="predicted"/>
<name>A0A174FCQ0_FLAPL</name>
<evidence type="ECO:0000313" key="1">
    <source>
        <dbReference type="EMBL" id="CUO46120.1"/>
    </source>
</evidence>
<evidence type="ECO:0000313" key="2">
    <source>
        <dbReference type="Proteomes" id="UP000095746"/>
    </source>
</evidence>
<protein>
    <submittedName>
        <fullName evidence="1">Uncharacterized protein</fullName>
    </submittedName>
</protein>
<accession>A0A174FCQ0</accession>
<reference evidence="1 2" key="1">
    <citation type="submission" date="2015-09" db="EMBL/GenBank/DDBJ databases">
        <authorList>
            <consortium name="Pathogen Informatics"/>
        </authorList>
    </citation>
    <scope>NUCLEOTIDE SEQUENCE [LARGE SCALE GENOMIC DNA]</scope>
    <source>
        <strain evidence="1 2">2789STDY5608854</strain>
    </source>
</reference>
<dbReference type="Proteomes" id="UP000095746">
    <property type="component" value="Unassembled WGS sequence"/>
</dbReference>